<name>A0ABQ7FU71_DUNSA</name>
<dbReference type="PANTHER" id="PTHR10826">
    <property type="entry name" value="COMPLEMENT COMPONENT 1"/>
    <property type="match status" value="1"/>
</dbReference>
<dbReference type="InterPro" id="IPR003428">
    <property type="entry name" value="MAM33"/>
</dbReference>
<protein>
    <submittedName>
        <fullName evidence="1">Mitochondrial glycoprotein</fullName>
    </submittedName>
</protein>
<dbReference type="PANTHER" id="PTHR10826:SF1">
    <property type="entry name" value="COMPLEMENT COMPONENT 1 Q SUBCOMPONENT-BINDING PROTEIN, MITOCHONDRIAL"/>
    <property type="match status" value="1"/>
</dbReference>
<accession>A0ABQ7FU71</accession>
<dbReference type="Gene3D" id="3.10.280.10">
    <property type="entry name" value="Mitochondrial glycoprotein"/>
    <property type="match status" value="1"/>
</dbReference>
<dbReference type="SUPFAM" id="SSF54529">
    <property type="entry name" value="Mitochondrial glycoprotein MAM33-like"/>
    <property type="match status" value="1"/>
</dbReference>
<organism evidence="1 2">
    <name type="scientific">Dunaliella salina</name>
    <name type="common">Green alga</name>
    <name type="synonym">Protococcus salinus</name>
    <dbReference type="NCBI Taxonomy" id="3046"/>
    <lineage>
        <taxon>Eukaryota</taxon>
        <taxon>Viridiplantae</taxon>
        <taxon>Chlorophyta</taxon>
        <taxon>core chlorophytes</taxon>
        <taxon>Chlorophyceae</taxon>
        <taxon>CS clade</taxon>
        <taxon>Chlamydomonadales</taxon>
        <taxon>Dunaliellaceae</taxon>
        <taxon>Dunaliella</taxon>
    </lineage>
</organism>
<dbReference type="EMBL" id="MU072417">
    <property type="protein sequence ID" value="KAF5825596.1"/>
    <property type="molecule type" value="Genomic_DNA"/>
</dbReference>
<comment type="caution">
    <text evidence="1">The sequence shown here is derived from an EMBL/GenBank/DDBJ whole genome shotgun (WGS) entry which is preliminary data.</text>
</comment>
<evidence type="ECO:0000313" key="1">
    <source>
        <dbReference type="EMBL" id="KAF5825596.1"/>
    </source>
</evidence>
<reference evidence="1" key="1">
    <citation type="submission" date="2017-08" db="EMBL/GenBank/DDBJ databases">
        <authorList>
            <person name="Polle J.E."/>
            <person name="Barry K."/>
            <person name="Cushman J."/>
            <person name="Schmutz J."/>
            <person name="Tran D."/>
            <person name="Hathwaick L.T."/>
            <person name="Yim W.C."/>
            <person name="Jenkins J."/>
            <person name="Mckie-Krisberg Z.M."/>
            <person name="Prochnik S."/>
            <person name="Lindquist E."/>
            <person name="Dockter R.B."/>
            <person name="Adam C."/>
            <person name="Molina H."/>
            <person name="Bunkerborg J."/>
            <person name="Jin E."/>
            <person name="Buchheim M."/>
            <person name="Magnuson J."/>
        </authorList>
    </citation>
    <scope>NUCLEOTIDE SEQUENCE</scope>
    <source>
        <strain evidence="1">CCAP 19/18</strain>
    </source>
</reference>
<keyword evidence="2" id="KW-1185">Reference proteome</keyword>
<evidence type="ECO:0000313" key="2">
    <source>
        <dbReference type="Proteomes" id="UP000815325"/>
    </source>
</evidence>
<proteinExistence type="predicted"/>
<gene>
    <name evidence="1" type="ORF">DUNSADRAFT_8196</name>
</gene>
<dbReference type="Pfam" id="PF02330">
    <property type="entry name" value="MAM33"/>
    <property type="match status" value="1"/>
</dbReference>
<dbReference type="InterPro" id="IPR036561">
    <property type="entry name" value="MAM33_sf"/>
</dbReference>
<dbReference type="Proteomes" id="UP000815325">
    <property type="component" value="Unassembled WGS sequence"/>
</dbReference>
<sequence>MLCTQCSMYWTCLREQGPVYDELDEGLQREFQMYIDDRGITPALGEYLRHLIHDKEEREYIAWLDNVKKFVEK</sequence>